<keyword evidence="1" id="KW-0812">Transmembrane</keyword>
<dbReference type="CDD" id="cd12797">
    <property type="entry name" value="M23_peptidase"/>
    <property type="match status" value="1"/>
</dbReference>
<dbReference type="GO" id="GO:0004222">
    <property type="term" value="F:metalloendopeptidase activity"/>
    <property type="evidence" value="ECO:0007669"/>
    <property type="project" value="TreeGrafter"/>
</dbReference>
<keyword evidence="1" id="KW-1133">Transmembrane helix</keyword>
<gene>
    <name evidence="3" type="ORF">S01H1_54097</name>
</gene>
<feature type="transmembrane region" description="Helical" evidence="1">
    <location>
        <begin position="68"/>
        <end position="86"/>
    </location>
</feature>
<feature type="domain" description="M23ase beta-sheet core" evidence="2">
    <location>
        <begin position="130"/>
        <end position="199"/>
    </location>
</feature>
<dbReference type="EMBL" id="BARS01035077">
    <property type="protein sequence ID" value="GAG15059.1"/>
    <property type="molecule type" value="Genomic_DNA"/>
</dbReference>
<dbReference type="InterPro" id="IPR016047">
    <property type="entry name" value="M23ase_b-sheet_dom"/>
</dbReference>
<feature type="non-terminal residue" evidence="3">
    <location>
        <position position="200"/>
    </location>
</feature>
<organism evidence="3">
    <name type="scientific">marine sediment metagenome</name>
    <dbReference type="NCBI Taxonomy" id="412755"/>
    <lineage>
        <taxon>unclassified sequences</taxon>
        <taxon>metagenomes</taxon>
        <taxon>ecological metagenomes</taxon>
    </lineage>
</organism>
<name>X0VAB8_9ZZZZ</name>
<comment type="caution">
    <text evidence="3">The sequence shown here is derived from an EMBL/GenBank/DDBJ whole genome shotgun (WGS) entry which is preliminary data.</text>
</comment>
<keyword evidence="1" id="KW-0472">Membrane</keyword>
<dbReference type="InterPro" id="IPR050570">
    <property type="entry name" value="Cell_wall_metabolism_enzyme"/>
</dbReference>
<proteinExistence type="predicted"/>
<accession>X0VAB8</accession>
<protein>
    <recommendedName>
        <fullName evidence="2">M23ase beta-sheet core domain-containing protein</fullName>
    </recommendedName>
</protein>
<dbReference type="Gene3D" id="2.70.70.10">
    <property type="entry name" value="Glucose Permease (Domain IIA)"/>
    <property type="match status" value="1"/>
</dbReference>
<evidence type="ECO:0000313" key="3">
    <source>
        <dbReference type="EMBL" id="GAG15059.1"/>
    </source>
</evidence>
<dbReference type="AlphaFoldDB" id="X0VAB8"/>
<dbReference type="SUPFAM" id="SSF51261">
    <property type="entry name" value="Duplicated hybrid motif"/>
    <property type="match status" value="1"/>
</dbReference>
<dbReference type="Pfam" id="PF01551">
    <property type="entry name" value="Peptidase_M23"/>
    <property type="match status" value="1"/>
</dbReference>
<reference evidence="3" key="1">
    <citation type="journal article" date="2014" name="Front. Microbiol.">
        <title>High frequency of phylogenetically diverse reductive dehalogenase-homologous genes in deep subseafloor sedimentary metagenomes.</title>
        <authorList>
            <person name="Kawai M."/>
            <person name="Futagami T."/>
            <person name="Toyoda A."/>
            <person name="Takaki Y."/>
            <person name="Nishi S."/>
            <person name="Hori S."/>
            <person name="Arai W."/>
            <person name="Tsubouchi T."/>
            <person name="Morono Y."/>
            <person name="Uchiyama I."/>
            <person name="Ito T."/>
            <person name="Fujiyama A."/>
            <person name="Inagaki F."/>
            <person name="Takami H."/>
        </authorList>
    </citation>
    <scope>NUCLEOTIDE SEQUENCE</scope>
    <source>
        <strain evidence="3">Expedition CK06-06</strain>
    </source>
</reference>
<evidence type="ECO:0000256" key="1">
    <source>
        <dbReference type="SAM" id="Phobius"/>
    </source>
</evidence>
<dbReference type="InterPro" id="IPR011055">
    <property type="entry name" value="Dup_hybrid_motif"/>
</dbReference>
<sequence length="200" mass="22715">MKLIFTIAQHQLAVSFNRKRGRPAKPFLNRFQNFAFYLLKQAKDKRLHGHPASRVLRRVFENKKIKKVLGFNLTALILLTSIVSPAQSALQSQPQAEVTLVVNQKVETTTKQSVRIPLDTFNITQRYHLFHRGIDLKETIGAPVYPIMGGVVEEVAYTHFGYGNYVIVNHGSSYKSLYAHLSKIIVEKNQEVDQNTVIGL</sequence>
<dbReference type="PANTHER" id="PTHR21666">
    <property type="entry name" value="PEPTIDASE-RELATED"/>
    <property type="match status" value="1"/>
</dbReference>
<dbReference type="PANTHER" id="PTHR21666:SF270">
    <property type="entry name" value="MUREIN HYDROLASE ACTIVATOR ENVC"/>
    <property type="match status" value="1"/>
</dbReference>
<evidence type="ECO:0000259" key="2">
    <source>
        <dbReference type="Pfam" id="PF01551"/>
    </source>
</evidence>